<sequence length="198" mass="21298">MGIALMNMSACALHCKGGSRPTAYLPAFRPPGPISRQTDRQCNTTAPQRRELREASRARGLRRPPPRVRARVLFGVQSTWLPAFCAPRGRSPPCATAAAACESLTSAVGVGVVPEGTPSWGARWGLAFSCAISDFACVGEADMGVIGGRVDAERALQMCKVRMRRACPYPRAACRTDEMGRPVRGKWPIGWRSGGERG</sequence>
<dbReference type="EMBL" id="MU001508">
    <property type="protein sequence ID" value="KAF2440020.1"/>
    <property type="molecule type" value="Genomic_DNA"/>
</dbReference>
<proteinExistence type="predicted"/>
<feature type="region of interest" description="Disordered" evidence="1">
    <location>
        <begin position="35"/>
        <end position="64"/>
    </location>
</feature>
<accession>A0A9P4P7V1</accession>
<protein>
    <submittedName>
        <fullName evidence="2">Uncharacterized protein</fullName>
    </submittedName>
</protein>
<organism evidence="2 3">
    <name type="scientific">Karstenula rhodostoma CBS 690.94</name>
    <dbReference type="NCBI Taxonomy" id="1392251"/>
    <lineage>
        <taxon>Eukaryota</taxon>
        <taxon>Fungi</taxon>
        <taxon>Dikarya</taxon>
        <taxon>Ascomycota</taxon>
        <taxon>Pezizomycotina</taxon>
        <taxon>Dothideomycetes</taxon>
        <taxon>Pleosporomycetidae</taxon>
        <taxon>Pleosporales</taxon>
        <taxon>Massarineae</taxon>
        <taxon>Didymosphaeriaceae</taxon>
        <taxon>Karstenula</taxon>
    </lineage>
</organism>
<feature type="compositionally biased region" description="Basic and acidic residues" evidence="1">
    <location>
        <begin position="48"/>
        <end position="57"/>
    </location>
</feature>
<gene>
    <name evidence="2" type="ORF">P171DRAFT_116730</name>
</gene>
<evidence type="ECO:0000313" key="3">
    <source>
        <dbReference type="Proteomes" id="UP000799764"/>
    </source>
</evidence>
<reference evidence="2" key="1">
    <citation type="journal article" date="2020" name="Stud. Mycol.">
        <title>101 Dothideomycetes genomes: a test case for predicting lifestyles and emergence of pathogens.</title>
        <authorList>
            <person name="Haridas S."/>
            <person name="Albert R."/>
            <person name="Binder M."/>
            <person name="Bloem J."/>
            <person name="Labutti K."/>
            <person name="Salamov A."/>
            <person name="Andreopoulos B."/>
            <person name="Baker S."/>
            <person name="Barry K."/>
            <person name="Bills G."/>
            <person name="Bluhm B."/>
            <person name="Cannon C."/>
            <person name="Castanera R."/>
            <person name="Culley D."/>
            <person name="Daum C."/>
            <person name="Ezra D."/>
            <person name="Gonzalez J."/>
            <person name="Henrissat B."/>
            <person name="Kuo A."/>
            <person name="Liang C."/>
            <person name="Lipzen A."/>
            <person name="Lutzoni F."/>
            <person name="Magnuson J."/>
            <person name="Mondo S."/>
            <person name="Nolan M."/>
            <person name="Ohm R."/>
            <person name="Pangilinan J."/>
            <person name="Park H.-J."/>
            <person name="Ramirez L."/>
            <person name="Alfaro M."/>
            <person name="Sun H."/>
            <person name="Tritt A."/>
            <person name="Yoshinaga Y."/>
            <person name="Zwiers L.-H."/>
            <person name="Turgeon B."/>
            <person name="Goodwin S."/>
            <person name="Spatafora J."/>
            <person name="Crous P."/>
            <person name="Grigoriev I."/>
        </authorList>
    </citation>
    <scope>NUCLEOTIDE SEQUENCE</scope>
    <source>
        <strain evidence="2">CBS 690.94</strain>
    </source>
</reference>
<comment type="caution">
    <text evidence="2">The sequence shown here is derived from an EMBL/GenBank/DDBJ whole genome shotgun (WGS) entry which is preliminary data.</text>
</comment>
<name>A0A9P4P7V1_9PLEO</name>
<evidence type="ECO:0000313" key="2">
    <source>
        <dbReference type="EMBL" id="KAF2440020.1"/>
    </source>
</evidence>
<evidence type="ECO:0000256" key="1">
    <source>
        <dbReference type="SAM" id="MobiDB-lite"/>
    </source>
</evidence>
<keyword evidence="3" id="KW-1185">Reference proteome</keyword>
<dbReference type="Proteomes" id="UP000799764">
    <property type="component" value="Unassembled WGS sequence"/>
</dbReference>
<dbReference type="AlphaFoldDB" id="A0A9P4P7V1"/>